<gene>
    <name evidence="1" type="ORF">FH608_038710</name>
</gene>
<accession>A0A5C4VNL8</accession>
<dbReference type="EMBL" id="VDLX02000019">
    <property type="protein sequence ID" value="KAB8189534.1"/>
    <property type="molecule type" value="Genomic_DNA"/>
</dbReference>
<sequence length="110" mass="11585">MIEESGEMVGWRVAVVAVVALAAVPLITAAAPIGVSCLMSASYTDKLIDAWIAENAPATVQQPVPEITETFSPYMDVKVMEGPPPMGEESVTTEELALYVVALKGCNSDT</sequence>
<name>A0A5C4VNL8_9ACTN</name>
<dbReference type="Proteomes" id="UP000312512">
    <property type="component" value="Unassembled WGS sequence"/>
</dbReference>
<evidence type="ECO:0000313" key="1">
    <source>
        <dbReference type="EMBL" id="KAB8189534.1"/>
    </source>
</evidence>
<organism evidence="1 2">
    <name type="scientific">Nonomuraea phyllanthi</name>
    <dbReference type="NCBI Taxonomy" id="2219224"/>
    <lineage>
        <taxon>Bacteria</taxon>
        <taxon>Bacillati</taxon>
        <taxon>Actinomycetota</taxon>
        <taxon>Actinomycetes</taxon>
        <taxon>Streptosporangiales</taxon>
        <taxon>Streptosporangiaceae</taxon>
        <taxon>Nonomuraea</taxon>
    </lineage>
</organism>
<comment type="caution">
    <text evidence="1">The sequence shown here is derived from an EMBL/GenBank/DDBJ whole genome shotgun (WGS) entry which is preliminary data.</text>
</comment>
<protein>
    <submittedName>
        <fullName evidence="1">Uncharacterized protein</fullName>
    </submittedName>
</protein>
<reference evidence="1 2" key="1">
    <citation type="submission" date="2019-10" db="EMBL/GenBank/DDBJ databases">
        <title>Nonomuraea sp. nov., isolated from Phyllanthus amarus.</title>
        <authorList>
            <person name="Klykleung N."/>
            <person name="Tanasupawat S."/>
        </authorList>
    </citation>
    <scope>NUCLEOTIDE SEQUENCE [LARGE SCALE GENOMIC DNA]</scope>
    <source>
        <strain evidence="1 2">PA1-10</strain>
    </source>
</reference>
<dbReference type="OrthoDB" id="9953476at2"/>
<keyword evidence="2" id="KW-1185">Reference proteome</keyword>
<proteinExistence type="predicted"/>
<dbReference type="AlphaFoldDB" id="A0A5C4VNL8"/>
<dbReference type="RefSeq" id="WP_139635379.1">
    <property type="nucleotide sequence ID" value="NZ_VDLX02000019.1"/>
</dbReference>
<evidence type="ECO:0000313" key="2">
    <source>
        <dbReference type="Proteomes" id="UP000312512"/>
    </source>
</evidence>